<feature type="transmembrane region" description="Helical" evidence="6">
    <location>
        <begin position="270"/>
        <end position="286"/>
    </location>
</feature>
<evidence type="ECO:0000256" key="4">
    <source>
        <dbReference type="ARBA" id="ARBA00022989"/>
    </source>
</evidence>
<keyword evidence="4 6" id="KW-1133">Transmembrane helix</keyword>
<evidence type="ECO:0000256" key="3">
    <source>
        <dbReference type="ARBA" id="ARBA00022692"/>
    </source>
</evidence>
<keyword evidence="3 6" id="KW-0812">Transmembrane</keyword>
<evidence type="ECO:0000313" key="9">
    <source>
        <dbReference type="Proteomes" id="UP000475582"/>
    </source>
</evidence>
<comment type="similarity">
    <text evidence="2">Belongs to the EamA transporter family.</text>
</comment>
<comment type="caution">
    <text evidence="8">The sequence shown here is derived from an EMBL/GenBank/DDBJ whole genome shotgun (WGS) entry which is preliminary data.</text>
</comment>
<evidence type="ECO:0000256" key="6">
    <source>
        <dbReference type="SAM" id="Phobius"/>
    </source>
</evidence>
<dbReference type="OrthoDB" id="9784288at2"/>
<accession>A0A6L6PKX4</accession>
<evidence type="ECO:0000313" key="8">
    <source>
        <dbReference type="EMBL" id="MTV39624.1"/>
    </source>
</evidence>
<feature type="transmembrane region" description="Helical" evidence="6">
    <location>
        <begin position="68"/>
        <end position="89"/>
    </location>
</feature>
<dbReference type="Pfam" id="PF00892">
    <property type="entry name" value="EamA"/>
    <property type="match status" value="2"/>
</dbReference>
<proteinExistence type="inferred from homology"/>
<evidence type="ECO:0000256" key="2">
    <source>
        <dbReference type="ARBA" id="ARBA00007362"/>
    </source>
</evidence>
<dbReference type="GO" id="GO:0016020">
    <property type="term" value="C:membrane"/>
    <property type="evidence" value="ECO:0007669"/>
    <property type="project" value="UniProtKB-SubCell"/>
</dbReference>
<dbReference type="InterPro" id="IPR000620">
    <property type="entry name" value="EamA_dom"/>
</dbReference>
<evidence type="ECO:0000256" key="5">
    <source>
        <dbReference type="ARBA" id="ARBA00023136"/>
    </source>
</evidence>
<feature type="domain" description="EamA" evidence="7">
    <location>
        <begin position="2"/>
        <end position="131"/>
    </location>
</feature>
<feature type="transmembrane region" description="Helical" evidence="6">
    <location>
        <begin position="95"/>
        <end position="116"/>
    </location>
</feature>
<feature type="transmembrane region" description="Helical" evidence="6">
    <location>
        <begin position="213"/>
        <end position="233"/>
    </location>
</feature>
<feature type="domain" description="EamA" evidence="7">
    <location>
        <begin position="150"/>
        <end position="281"/>
    </location>
</feature>
<protein>
    <submittedName>
        <fullName evidence="8">EamA family transporter</fullName>
    </submittedName>
</protein>
<dbReference type="PANTHER" id="PTHR32322">
    <property type="entry name" value="INNER MEMBRANE TRANSPORTER"/>
    <property type="match status" value="1"/>
</dbReference>
<dbReference type="InterPro" id="IPR050638">
    <property type="entry name" value="AA-Vitamin_Transporters"/>
</dbReference>
<feature type="transmembrane region" description="Helical" evidence="6">
    <location>
        <begin position="37"/>
        <end position="56"/>
    </location>
</feature>
<dbReference type="InterPro" id="IPR037185">
    <property type="entry name" value="EmrE-like"/>
</dbReference>
<name>A0A6L6PKX4_9BURK</name>
<feature type="transmembrane region" description="Helical" evidence="6">
    <location>
        <begin position="146"/>
        <end position="168"/>
    </location>
</feature>
<dbReference type="Proteomes" id="UP000475582">
    <property type="component" value="Unassembled WGS sequence"/>
</dbReference>
<dbReference type="PANTHER" id="PTHR32322:SF2">
    <property type="entry name" value="EAMA DOMAIN-CONTAINING PROTEIN"/>
    <property type="match status" value="1"/>
</dbReference>
<dbReference type="EMBL" id="WNKY01000022">
    <property type="protein sequence ID" value="MTV39624.1"/>
    <property type="molecule type" value="Genomic_DNA"/>
</dbReference>
<feature type="transmembrane region" description="Helical" evidence="6">
    <location>
        <begin position="180"/>
        <end position="201"/>
    </location>
</feature>
<evidence type="ECO:0000259" key="7">
    <source>
        <dbReference type="Pfam" id="PF00892"/>
    </source>
</evidence>
<reference evidence="8 9" key="1">
    <citation type="submission" date="2019-11" db="EMBL/GenBank/DDBJ databases">
        <title>Type strains purchased from KCTC, JCM and DSMZ.</title>
        <authorList>
            <person name="Lu H."/>
        </authorList>
    </citation>
    <scope>NUCLEOTIDE SEQUENCE [LARGE SCALE GENOMIC DNA]</scope>
    <source>
        <strain evidence="8 9">KCTC 22382</strain>
    </source>
</reference>
<dbReference type="SUPFAM" id="SSF103481">
    <property type="entry name" value="Multidrug resistance efflux transporter EmrE"/>
    <property type="match status" value="2"/>
</dbReference>
<keyword evidence="5 6" id="KW-0472">Membrane</keyword>
<sequence length="294" mass="30156">MLLGLVGVAIFSLTLPFTRLAVGGAEASAGAGLSPIFVALGRALAAAVLAGAWLLWKRAPLPPRSALPALAMVAGGCVIGFPWLTSVAMRTLPAAHGAVLVGVLPLATAVFAALLGGEKPSKGFWVMAILGSVLVVGFALRQSGGSLHAADLAIFLAVLAAAMGYAAGGRLSQTLGGQQTICWALVLAAPPLLPVVGWISWQDAAQIRHAASAAWAGFTYVSVFSMFIGFFFWYRGMALGGVARVGQVQLVQPFLSVLAATVVLGEALEWQTVIFAIAVIAVVGAGRKMQVKRA</sequence>
<dbReference type="AlphaFoldDB" id="A0A6L6PKX4"/>
<feature type="transmembrane region" description="Helical" evidence="6">
    <location>
        <begin position="245"/>
        <end position="264"/>
    </location>
</feature>
<feature type="transmembrane region" description="Helical" evidence="6">
    <location>
        <begin position="123"/>
        <end position="140"/>
    </location>
</feature>
<keyword evidence="9" id="KW-1185">Reference proteome</keyword>
<gene>
    <name evidence="8" type="ORF">GM676_18850</name>
</gene>
<evidence type="ECO:0000256" key="1">
    <source>
        <dbReference type="ARBA" id="ARBA00004141"/>
    </source>
</evidence>
<organism evidence="8 9">
    <name type="scientific">Duganella radicis</name>
    <dbReference type="NCBI Taxonomy" id="551988"/>
    <lineage>
        <taxon>Bacteria</taxon>
        <taxon>Pseudomonadati</taxon>
        <taxon>Pseudomonadota</taxon>
        <taxon>Betaproteobacteria</taxon>
        <taxon>Burkholderiales</taxon>
        <taxon>Oxalobacteraceae</taxon>
        <taxon>Telluria group</taxon>
        <taxon>Duganella</taxon>
    </lineage>
</organism>
<comment type="subcellular location">
    <subcellularLocation>
        <location evidence="1">Membrane</location>
        <topology evidence="1">Multi-pass membrane protein</topology>
    </subcellularLocation>
</comment>